<reference evidence="1 2" key="1">
    <citation type="journal article" date="2015" name="Genome Biol. Evol.">
        <title>Comparative Genomics of a Bacterivorous Green Alga Reveals Evolutionary Causalities and Consequences of Phago-Mixotrophic Mode of Nutrition.</title>
        <authorList>
            <person name="Burns J.A."/>
            <person name="Paasch A."/>
            <person name="Narechania A."/>
            <person name="Kim E."/>
        </authorList>
    </citation>
    <scope>NUCLEOTIDE SEQUENCE [LARGE SCALE GENOMIC DNA]</scope>
    <source>
        <strain evidence="1 2">PLY_AMNH</strain>
    </source>
</reference>
<keyword evidence="2" id="KW-1185">Reference proteome</keyword>
<dbReference type="Proteomes" id="UP001190700">
    <property type="component" value="Unassembled WGS sequence"/>
</dbReference>
<sequence>MRRRSHAQGAALVQQKKRGWRELLDPPLPHETYDSQEQAYQVYEDAICAFASTEPRVKRAPRIQIRNWLQETHAFLDFLASNAGTPGLYRCHPLLRAIQRYGQHLWPSQQGTSQSLPGLSNRVAAYPVPRHLLCELFNGLTF</sequence>
<evidence type="ECO:0000313" key="1">
    <source>
        <dbReference type="EMBL" id="KAK3243517.1"/>
    </source>
</evidence>
<protein>
    <submittedName>
        <fullName evidence="1">Uncharacterized protein</fullName>
    </submittedName>
</protein>
<gene>
    <name evidence="1" type="ORF">CYMTET_46835</name>
</gene>
<evidence type="ECO:0000313" key="2">
    <source>
        <dbReference type="Proteomes" id="UP001190700"/>
    </source>
</evidence>
<dbReference type="EMBL" id="LGRX02032802">
    <property type="protein sequence ID" value="KAK3243517.1"/>
    <property type="molecule type" value="Genomic_DNA"/>
</dbReference>
<proteinExistence type="predicted"/>
<comment type="caution">
    <text evidence="1">The sequence shown here is derived from an EMBL/GenBank/DDBJ whole genome shotgun (WGS) entry which is preliminary data.</text>
</comment>
<organism evidence="1 2">
    <name type="scientific">Cymbomonas tetramitiformis</name>
    <dbReference type="NCBI Taxonomy" id="36881"/>
    <lineage>
        <taxon>Eukaryota</taxon>
        <taxon>Viridiplantae</taxon>
        <taxon>Chlorophyta</taxon>
        <taxon>Pyramimonadophyceae</taxon>
        <taxon>Pyramimonadales</taxon>
        <taxon>Pyramimonadaceae</taxon>
        <taxon>Cymbomonas</taxon>
    </lineage>
</organism>
<dbReference type="AlphaFoldDB" id="A0AAE0EX87"/>
<accession>A0AAE0EX87</accession>
<name>A0AAE0EX87_9CHLO</name>